<dbReference type="GO" id="GO:0004519">
    <property type="term" value="F:endonuclease activity"/>
    <property type="evidence" value="ECO:0007669"/>
    <property type="project" value="UniProtKB-KW"/>
</dbReference>
<reference evidence="9" key="1">
    <citation type="journal article" date="2019" name="Sci. Rep.">
        <title>Draft genome of Tanacetum cinerariifolium, the natural source of mosquito coil.</title>
        <authorList>
            <person name="Yamashiro T."/>
            <person name="Shiraishi A."/>
            <person name="Satake H."/>
            <person name="Nakayama K."/>
        </authorList>
    </citation>
    <scope>NUCLEOTIDE SEQUENCE</scope>
</reference>
<dbReference type="InterPro" id="IPR043502">
    <property type="entry name" value="DNA/RNA_pol_sf"/>
</dbReference>
<dbReference type="InterPro" id="IPR012337">
    <property type="entry name" value="RNaseH-like_sf"/>
</dbReference>
<dbReference type="InterPro" id="IPR041373">
    <property type="entry name" value="RT_RNaseH"/>
</dbReference>
<name>A0A6L2LCS6_TANCI</name>
<dbReference type="Pfam" id="PF17917">
    <property type="entry name" value="RT_RNaseH"/>
    <property type="match status" value="1"/>
</dbReference>
<dbReference type="SUPFAM" id="SSF53098">
    <property type="entry name" value="Ribonuclease H-like"/>
    <property type="match status" value="1"/>
</dbReference>
<evidence type="ECO:0000256" key="3">
    <source>
        <dbReference type="ARBA" id="ARBA00022722"/>
    </source>
</evidence>
<dbReference type="PANTHER" id="PTHR46148">
    <property type="entry name" value="CHROMO DOMAIN-CONTAINING PROTEIN"/>
    <property type="match status" value="1"/>
</dbReference>
<dbReference type="InterPro" id="IPR036397">
    <property type="entry name" value="RNaseH_sf"/>
</dbReference>
<evidence type="ECO:0000256" key="5">
    <source>
        <dbReference type="ARBA" id="ARBA00022801"/>
    </source>
</evidence>
<sequence length="497" mass="56749">MEAKLWDLAVKGNDMTAYTIRFQELVLLYSRMVPNEEDTVERFVGGLCTVRCGNCKRVDHMTRECKVTITPKHLESTSWESARNQTGNKNWNKTGNYTGDNEATARAYAIGGGGANPNSNVVMEDLPGLPLARQVEFQIDLVPGAAPVARAPYRLAAAKIVCEEDIPKTAFKTRYGHYEFQGLGAVLMQKEKVIAYASYQLKVHEKNYTTHDLELGAVVFALKMWRHHLYVLIISDHDGRFTSHFLKSLNKALGTRLDMSTADHPQTDEFSYNNSYHTSIKATPFEALYGNKCRSPIYWAKVGDSQLTGPELIHETTKKIIQIKSRIQAAHDHQKSYADIRRKPLEFQVGDKVMLNLSPWKGVIRFGKRGKLNPRYIGSFKIIPKVGPVAYRLELPKQLRKVHSTFYVSNSKKCLADKPLAIPLDEIQVNKKLYFIEEPDEIMDREVKRLKQSHILIVKVCWNSRRGPEFTWEHKDQMQKKYPHLFPNYVSMADATS</sequence>
<dbReference type="InterPro" id="IPR056924">
    <property type="entry name" value="SH3_Tf2-1"/>
</dbReference>
<evidence type="ECO:0000256" key="2">
    <source>
        <dbReference type="ARBA" id="ARBA00022695"/>
    </source>
</evidence>
<keyword evidence="5" id="KW-0378">Hydrolase</keyword>
<keyword evidence="2" id="KW-0548">Nucleotidyltransferase</keyword>
<feature type="domain" description="Reverse transcriptase RNase H-like" evidence="7">
    <location>
        <begin position="181"/>
        <end position="238"/>
    </location>
</feature>
<evidence type="ECO:0000313" key="9">
    <source>
        <dbReference type="EMBL" id="GEU58004.1"/>
    </source>
</evidence>
<evidence type="ECO:0000259" key="7">
    <source>
        <dbReference type="Pfam" id="PF17917"/>
    </source>
</evidence>
<dbReference type="AlphaFoldDB" id="A0A6L2LCS6"/>
<dbReference type="Gene3D" id="3.30.420.10">
    <property type="entry name" value="Ribonuclease H-like superfamily/Ribonuclease H"/>
    <property type="match status" value="1"/>
</dbReference>
<keyword evidence="4" id="KW-0255">Endonuclease</keyword>
<dbReference type="EMBL" id="BKCJ010003928">
    <property type="protein sequence ID" value="GEU58004.1"/>
    <property type="molecule type" value="Genomic_DNA"/>
</dbReference>
<evidence type="ECO:0000256" key="1">
    <source>
        <dbReference type="ARBA" id="ARBA00022679"/>
    </source>
</evidence>
<protein>
    <submittedName>
        <fullName evidence="9">Putative reverse transcriptase domain-containing protein</fullName>
    </submittedName>
</protein>
<comment type="caution">
    <text evidence="9">The sequence shown here is derived from an EMBL/GenBank/DDBJ whole genome shotgun (WGS) entry which is preliminary data.</text>
</comment>
<organism evidence="9">
    <name type="scientific">Tanacetum cinerariifolium</name>
    <name type="common">Dalmatian daisy</name>
    <name type="synonym">Chrysanthemum cinerariifolium</name>
    <dbReference type="NCBI Taxonomy" id="118510"/>
    <lineage>
        <taxon>Eukaryota</taxon>
        <taxon>Viridiplantae</taxon>
        <taxon>Streptophyta</taxon>
        <taxon>Embryophyta</taxon>
        <taxon>Tracheophyta</taxon>
        <taxon>Spermatophyta</taxon>
        <taxon>Magnoliopsida</taxon>
        <taxon>eudicotyledons</taxon>
        <taxon>Gunneridae</taxon>
        <taxon>Pentapetalae</taxon>
        <taxon>asterids</taxon>
        <taxon>campanulids</taxon>
        <taxon>Asterales</taxon>
        <taxon>Asteraceae</taxon>
        <taxon>Asteroideae</taxon>
        <taxon>Anthemideae</taxon>
        <taxon>Anthemidinae</taxon>
        <taxon>Tanacetum</taxon>
    </lineage>
</organism>
<evidence type="ECO:0000256" key="4">
    <source>
        <dbReference type="ARBA" id="ARBA00022759"/>
    </source>
</evidence>
<keyword evidence="3" id="KW-0540">Nuclease</keyword>
<evidence type="ECO:0000259" key="8">
    <source>
        <dbReference type="Pfam" id="PF24626"/>
    </source>
</evidence>
<dbReference type="SUPFAM" id="SSF56672">
    <property type="entry name" value="DNA/RNA polymerases"/>
    <property type="match status" value="1"/>
</dbReference>
<accession>A0A6L2LCS6</accession>
<feature type="domain" description="Tf2-1-like SH3-like" evidence="8">
    <location>
        <begin position="350"/>
        <end position="414"/>
    </location>
</feature>
<keyword evidence="6 9" id="KW-0695">RNA-directed DNA polymerase</keyword>
<gene>
    <name evidence="9" type="ORF">Tci_029982</name>
</gene>
<dbReference type="GO" id="GO:0003964">
    <property type="term" value="F:RNA-directed DNA polymerase activity"/>
    <property type="evidence" value="ECO:0007669"/>
    <property type="project" value="UniProtKB-KW"/>
</dbReference>
<evidence type="ECO:0000256" key="6">
    <source>
        <dbReference type="ARBA" id="ARBA00022918"/>
    </source>
</evidence>
<proteinExistence type="predicted"/>
<dbReference type="Pfam" id="PF24626">
    <property type="entry name" value="SH3_Tf2-1"/>
    <property type="match status" value="1"/>
</dbReference>
<dbReference type="PANTHER" id="PTHR46148:SF59">
    <property type="entry name" value="NUCLEOTIDYLTRANSFERASE, RIBONUCLEASE H"/>
    <property type="match status" value="1"/>
</dbReference>
<dbReference type="GO" id="GO:0003676">
    <property type="term" value="F:nucleic acid binding"/>
    <property type="evidence" value="ECO:0007669"/>
    <property type="project" value="InterPro"/>
</dbReference>
<keyword evidence="1" id="KW-0808">Transferase</keyword>
<dbReference type="GO" id="GO:0016787">
    <property type="term" value="F:hydrolase activity"/>
    <property type="evidence" value="ECO:0007669"/>
    <property type="project" value="UniProtKB-KW"/>
</dbReference>